<keyword evidence="1" id="KW-1133">Transmembrane helix</keyword>
<sequence>MTKFEREEILRDNRVARLLWFSIGFLCAFALMSALKS</sequence>
<name>A0A1M5KPX3_9FLAO</name>
<evidence type="ECO:0000313" key="3">
    <source>
        <dbReference type="Proteomes" id="UP000184071"/>
    </source>
</evidence>
<proteinExistence type="predicted"/>
<keyword evidence="1" id="KW-0812">Transmembrane</keyword>
<organism evidence="2 3">
    <name type="scientific">Flavobacterium defluvii</name>
    <dbReference type="NCBI Taxonomy" id="370979"/>
    <lineage>
        <taxon>Bacteria</taxon>
        <taxon>Pseudomonadati</taxon>
        <taxon>Bacteroidota</taxon>
        <taxon>Flavobacteriia</taxon>
        <taxon>Flavobacteriales</taxon>
        <taxon>Flavobacteriaceae</taxon>
        <taxon>Flavobacterium</taxon>
    </lineage>
</organism>
<evidence type="ECO:0000313" key="2">
    <source>
        <dbReference type="EMBL" id="SHG54730.1"/>
    </source>
</evidence>
<evidence type="ECO:0000256" key="1">
    <source>
        <dbReference type="SAM" id="Phobius"/>
    </source>
</evidence>
<dbReference type="AlphaFoldDB" id="A0A1M5KPX3"/>
<reference evidence="3" key="1">
    <citation type="submission" date="2016-11" db="EMBL/GenBank/DDBJ databases">
        <authorList>
            <person name="Varghese N."/>
            <person name="Submissions S."/>
        </authorList>
    </citation>
    <scope>NUCLEOTIDE SEQUENCE [LARGE SCALE GENOMIC DNA]</scope>
    <source>
        <strain evidence="3">DSM 17963</strain>
    </source>
</reference>
<protein>
    <submittedName>
        <fullName evidence="2">Uncharacterized protein</fullName>
    </submittedName>
</protein>
<accession>A0A1M5KPX3</accession>
<gene>
    <name evidence="2" type="ORF">SAMN05443663_103145</name>
</gene>
<dbReference type="EMBL" id="FQWC01000003">
    <property type="protein sequence ID" value="SHG54730.1"/>
    <property type="molecule type" value="Genomic_DNA"/>
</dbReference>
<keyword evidence="3" id="KW-1185">Reference proteome</keyword>
<feature type="transmembrane region" description="Helical" evidence="1">
    <location>
        <begin position="15"/>
        <end position="35"/>
    </location>
</feature>
<keyword evidence="1" id="KW-0472">Membrane</keyword>
<dbReference type="Proteomes" id="UP000184071">
    <property type="component" value="Unassembled WGS sequence"/>
</dbReference>